<dbReference type="AlphaFoldDB" id="A0A7J6VGJ0"/>
<feature type="non-terminal residue" evidence="1">
    <location>
        <position position="150"/>
    </location>
</feature>
<dbReference type="PANTHER" id="PTHR35218">
    <property type="entry name" value="RNASE H DOMAIN-CONTAINING PROTEIN"/>
    <property type="match status" value="1"/>
</dbReference>
<name>A0A7J6VGJ0_THATH</name>
<proteinExistence type="predicted"/>
<dbReference type="EMBL" id="JABWDY010032814">
    <property type="protein sequence ID" value="KAF5183897.1"/>
    <property type="molecule type" value="Genomic_DNA"/>
</dbReference>
<keyword evidence="2" id="KW-1185">Reference proteome</keyword>
<protein>
    <submittedName>
        <fullName evidence="1">Ribonuclease h domain</fullName>
    </submittedName>
</protein>
<accession>A0A7J6VGJ0</accession>
<dbReference type="Gene3D" id="3.60.10.10">
    <property type="entry name" value="Endonuclease/exonuclease/phosphatase"/>
    <property type="match status" value="1"/>
</dbReference>
<dbReference type="PANTHER" id="PTHR35218:SF7">
    <property type="entry name" value="ENDONUCLEASE_EXONUCLEASE_PHOSPHATASE"/>
    <property type="match status" value="1"/>
</dbReference>
<dbReference type="InterPro" id="IPR036691">
    <property type="entry name" value="Endo/exonu/phosph_ase_sf"/>
</dbReference>
<organism evidence="1 2">
    <name type="scientific">Thalictrum thalictroides</name>
    <name type="common">Rue-anemone</name>
    <name type="synonym">Anemone thalictroides</name>
    <dbReference type="NCBI Taxonomy" id="46969"/>
    <lineage>
        <taxon>Eukaryota</taxon>
        <taxon>Viridiplantae</taxon>
        <taxon>Streptophyta</taxon>
        <taxon>Embryophyta</taxon>
        <taxon>Tracheophyta</taxon>
        <taxon>Spermatophyta</taxon>
        <taxon>Magnoliopsida</taxon>
        <taxon>Ranunculales</taxon>
        <taxon>Ranunculaceae</taxon>
        <taxon>Thalictroideae</taxon>
        <taxon>Thalictrum</taxon>
    </lineage>
</organism>
<evidence type="ECO:0000313" key="2">
    <source>
        <dbReference type="Proteomes" id="UP000554482"/>
    </source>
</evidence>
<evidence type="ECO:0000313" key="1">
    <source>
        <dbReference type="EMBL" id="KAF5183897.1"/>
    </source>
</evidence>
<sequence>MMPNWQEINNSDKDPRGRVWILWDPFYFQVTKLASSDQFIHTKVNDLNAGKSYYLTVVYARNARRDRIALWEELKAINSRYNEAWILLGDFNTCRVAADKIGGSKLHPRDVLDFNEFLMDTALDELQATGDFYSWSNRVTGEGRILSRID</sequence>
<dbReference type="SUPFAM" id="SSF56219">
    <property type="entry name" value="DNase I-like"/>
    <property type="match status" value="1"/>
</dbReference>
<dbReference type="OrthoDB" id="1932741at2759"/>
<comment type="caution">
    <text evidence="1">The sequence shown here is derived from an EMBL/GenBank/DDBJ whole genome shotgun (WGS) entry which is preliminary data.</text>
</comment>
<gene>
    <name evidence="1" type="ORF">FRX31_026518</name>
</gene>
<dbReference type="Proteomes" id="UP000554482">
    <property type="component" value="Unassembled WGS sequence"/>
</dbReference>
<reference evidence="1 2" key="1">
    <citation type="submission" date="2020-06" db="EMBL/GenBank/DDBJ databases">
        <title>Transcriptomic and genomic resources for Thalictrum thalictroides and T. hernandezii: Facilitating candidate gene discovery in an emerging model plant lineage.</title>
        <authorList>
            <person name="Arias T."/>
            <person name="Riano-Pachon D.M."/>
            <person name="Di Stilio V.S."/>
        </authorList>
    </citation>
    <scope>NUCLEOTIDE SEQUENCE [LARGE SCALE GENOMIC DNA]</scope>
    <source>
        <strain evidence="2">cv. WT478/WT964</strain>
        <tissue evidence="1">Leaves</tissue>
    </source>
</reference>